<feature type="chain" id="PRO_5008104343" description="AB hydrolase-1 domain-containing protein" evidence="1">
    <location>
        <begin position="20"/>
        <end position="294"/>
    </location>
</feature>
<dbReference type="SUPFAM" id="SSF53474">
    <property type="entry name" value="alpha/beta-Hydrolases"/>
    <property type="match status" value="1"/>
</dbReference>
<dbReference type="GO" id="GO:0016042">
    <property type="term" value="P:lipid catabolic process"/>
    <property type="evidence" value="ECO:0007669"/>
    <property type="project" value="InterPro"/>
</dbReference>
<name>A0A179IB83_CORDF</name>
<dbReference type="OrthoDB" id="9974421at2759"/>
<evidence type="ECO:0000313" key="3">
    <source>
        <dbReference type="Proteomes" id="UP000243081"/>
    </source>
</evidence>
<evidence type="ECO:0008006" key="4">
    <source>
        <dbReference type="Google" id="ProtNLM"/>
    </source>
</evidence>
<proteinExistence type="predicted"/>
<comment type="caution">
    <text evidence="2">The sequence shown here is derived from an EMBL/GenBank/DDBJ whole genome shotgun (WGS) entry which is preliminary data.</text>
</comment>
<dbReference type="EMBL" id="LUKN01001941">
    <property type="protein sequence ID" value="OAQ99937.1"/>
    <property type="molecule type" value="Genomic_DNA"/>
</dbReference>
<gene>
    <name evidence="2" type="ORF">LLEC1_04318</name>
</gene>
<dbReference type="AlphaFoldDB" id="A0A179IB83"/>
<evidence type="ECO:0000256" key="1">
    <source>
        <dbReference type="SAM" id="SignalP"/>
    </source>
</evidence>
<dbReference type="PANTHER" id="PTHR32015">
    <property type="entry name" value="FASTING INDUCED LIPASE"/>
    <property type="match status" value="1"/>
</dbReference>
<evidence type="ECO:0000313" key="2">
    <source>
        <dbReference type="EMBL" id="OAQ99937.1"/>
    </source>
</evidence>
<dbReference type="GO" id="GO:0016298">
    <property type="term" value="F:lipase activity"/>
    <property type="evidence" value="ECO:0007669"/>
    <property type="project" value="TreeGrafter"/>
</dbReference>
<keyword evidence="1" id="KW-0732">Signal</keyword>
<dbReference type="InterPro" id="IPR029058">
    <property type="entry name" value="AB_hydrolase_fold"/>
</dbReference>
<sequence>MRVAAILAAVVACLGAVHAIPLETENLDARFDLETRGLLVTNDFKCKSDNNPVVMLHGLFVNRNLDLNFLEKWLRPQGYCTFGLTYGEYPGFPIGGLKAVAESSQEIVDFINEVLEKTGAKKVDLVGHSEGGLQALYVAKVRKMSDKIDKIVGIAPLTHGTDLSKLLKIADALKVRRVIDDILKTVGCDFCTGIAPGGEAVRELNDGPIVQPGNKVTIIASKHDVAVTPAGEASFIHEPGVFNVLLQDVCRRDLAGHIGLAIDRNMFLLTLNALRDENGKKFRCKLLSGPPVMN</sequence>
<dbReference type="InterPro" id="IPR002918">
    <property type="entry name" value="Lipase_EstA/Esterase_EstB"/>
</dbReference>
<feature type="signal peptide" evidence="1">
    <location>
        <begin position="1"/>
        <end position="19"/>
    </location>
</feature>
<accession>A0A179IB83</accession>
<dbReference type="Proteomes" id="UP000243081">
    <property type="component" value="Unassembled WGS sequence"/>
</dbReference>
<dbReference type="PANTHER" id="PTHR32015:SF1">
    <property type="entry name" value="LIPASE"/>
    <property type="match status" value="1"/>
</dbReference>
<dbReference type="Pfam" id="PF01674">
    <property type="entry name" value="Lipase_2"/>
    <property type="match status" value="1"/>
</dbReference>
<organism evidence="2 3">
    <name type="scientific">Cordyceps confragosa</name>
    <name type="common">Lecanicillium lecanii</name>
    <dbReference type="NCBI Taxonomy" id="2714763"/>
    <lineage>
        <taxon>Eukaryota</taxon>
        <taxon>Fungi</taxon>
        <taxon>Dikarya</taxon>
        <taxon>Ascomycota</taxon>
        <taxon>Pezizomycotina</taxon>
        <taxon>Sordariomycetes</taxon>
        <taxon>Hypocreomycetidae</taxon>
        <taxon>Hypocreales</taxon>
        <taxon>Cordycipitaceae</taxon>
        <taxon>Akanthomyces</taxon>
    </lineage>
</organism>
<keyword evidence="3" id="KW-1185">Reference proteome</keyword>
<reference evidence="2 3" key="1">
    <citation type="submission" date="2016-03" db="EMBL/GenBank/DDBJ databases">
        <title>Fine-scale spatial genetic structure of a fungal parasite of coffee scale insects.</title>
        <authorList>
            <person name="Jackson D."/>
            <person name="Zemenick K.A."/>
            <person name="Malloure B."/>
            <person name="Quandt C.A."/>
            <person name="James T.Y."/>
        </authorList>
    </citation>
    <scope>NUCLEOTIDE SEQUENCE [LARGE SCALE GENOMIC DNA]</scope>
    <source>
        <strain evidence="2 3">UM487</strain>
    </source>
</reference>
<dbReference type="Gene3D" id="3.40.50.1820">
    <property type="entry name" value="alpha/beta hydrolase"/>
    <property type="match status" value="1"/>
</dbReference>
<dbReference type="OMA" id="MPRYYLN"/>
<protein>
    <recommendedName>
        <fullName evidence="4">AB hydrolase-1 domain-containing protein</fullName>
    </recommendedName>
</protein>